<proteinExistence type="predicted"/>
<accession>A0AAX4PE77</accession>
<dbReference type="AlphaFoldDB" id="A0AAX4PE77"/>
<evidence type="ECO:0000313" key="3">
    <source>
        <dbReference type="Proteomes" id="UP001472866"/>
    </source>
</evidence>
<evidence type="ECO:0008006" key="4">
    <source>
        <dbReference type="Google" id="ProtNLM"/>
    </source>
</evidence>
<dbReference type="PANTHER" id="PTHR35690">
    <property type="entry name" value="OS01G0363500 PROTEIN"/>
    <property type="match status" value="1"/>
</dbReference>
<keyword evidence="3" id="KW-1185">Reference proteome</keyword>
<dbReference type="EMBL" id="CP151510">
    <property type="protein sequence ID" value="WZN64672.1"/>
    <property type="molecule type" value="Genomic_DNA"/>
</dbReference>
<name>A0AAX4PE77_9CHLO</name>
<evidence type="ECO:0000313" key="2">
    <source>
        <dbReference type="EMBL" id="WZN64672.1"/>
    </source>
</evidence>
<feature type="region of interest" description="Disordered" evidence="1">
    <location>
        <begin position="29"/>
        <end position="60"/>
    </location>
</feature>
<evidence type="ECO:0000256" key="1">
    <source>
        <dbReference type="SAM" id="MobiDB-lite"/>
    </source>
</evidence>
<organism evidence="2 3">
    <name type="scientific">Chloropicon roscoffensis</name>
    <dbReference type="NCBI Taxonomy" id="1461544"/>
    <lineage>
        <taxon>Eukaryota</taxon>
        <taxon>Viridiplantae</taxon>
        <taxon>Chlorophyta</taxon>
        <taxon>Chloropicophyceae</taxon>
        <taxon>Chloropicales</taxon>
        <taxon>Chloropicaceae</taxon>
        <taxon>Chloropicon</taxon>
    </lineage>
</organism>
<dbReference type="PANTHER" id="PTHR35690:SF1">
    <property type="entry name" value="OS01G0363500 PROTEIN"/>
    <property type="match status" value="1"/>
</dbReference>
<gene>
    <name evidence="2" type="ORF">HKI87_10g62290</name>
</gene>
<reference evidence="2 3" key="1">
    <citation type="submission" date="2024-03" db="EMBL/GenBank/DDBJ databases">
        <title>Complete genome sequence of the green alga Chloropicon roscoffensis RCC1871.</title>
        <authorList>
            <person name="Lemieux C."/>
            <person name="Pombert J.-F."/>
            <person name="Otis C."/>
            <person name="Turmel M."/>
        </authorList>
    </citation>
    <scope>NUCLEOTIDE SEQUENCE [LARGE SCALE GENOMIC DNA]</scope>
    <source>
        <strain evidence="2 3">RCC1871</strain>
    </source>
</reference>
<dbReference type="Proteomes" id="UP001472866">
    <property type="component" value="Chromosome 10"/>
</dbReference>
<sequence>MHRSCGRLSGVSSSAGVCAAAARRGLPASRRRGGLAQQQHNASVLAPRRVGPRASTEGSSSVLDNLDNLALVKKVALSGKVFQQISAREMFEALIAINQIKTKKPENLSKVLAGNEAGEGGSYWKLVYTVGKKNLNEATSKGTGSVGGNGGNFFPVTAVQNWNEETNRIQNGIFILGVFSLIFSGDFELVDKSAILYFDFDRLDISLGPLSFGFDLPANEERVGKKRPFFIWLHADEDIAIGRGRGGGIAVWKKVDKSYREDEGVYV</sequence>
<protein>
    <recommendedName>
        <fullName evidence="4">Plastid lipid-associated protein/fibrillin conserved domain-containing protein</fullName>
    </recommendedName>
</protein>